<protein>
    <submittedName>
        <fullName evidence="1">Uncharacterized protein</fullName>
    </submittedName>
</protein>
<accession>A0ACC2M9K3</accession>
<reference evidence="1 2" key="1">
    <citation type="journal article" date="2022" name="Hortic Res">
        <title>A haplotype resolved chromosomal level avocado genome allows analysis of novel avocado genes.</title>
        <authorList>
            <person name="Nath O."/>
            <person name="Fletcher S.J."/>
            <person name="Hayward A."/>
            <person name="Shaw L.M."/>
            <person name="Masouleh A.K."/>
            <person name="Furtado A."/>
            <person name="Henry R.J."/>
            <person name="Mitter N."/>
        </authorList>
    </citation>
    <scope>NUCLEOTIDE SEQUENCE [LARGE SCALE GENOMIC DNA]</scope>
    <source>
        <strain evidence="2">cv. Hass</strain>
    </source>
</reference>
<gene>
    <name evidence="1" type="ORF">MRB53_018693</name>
</gene>
<dbReference type="Proteomes" id="UP001234297">
    <property type="component" value="Chromosome 5"/>
</dbReference>
<evidence type="ECO:0000313" key="2">
    <source>
        <dbReference type="Proteomes" id="UP001234297"/>
    </source>
</evidence>
<name>A0ACC2M9K3_PERAE</name>
<proteinExistence type="predicted"/>
<organism evidence="1 2">
    <name type="scientific">Persea americana</name>
    <name type="common">Avocado</name>
    <dbReference type="NCBI Taxonomy" id="3435"/>
    <lineage>
        <taxon>Eukaryota</taxon>
        <taxon>Viridiplantae</taxon>
        <taxon>Streptophyta</taxon>
        <taxon>Embryophyta</taxon>
        <taxon>Tracheophyta</taxon>
        <taxon>Spermatophyta</taxon>
        <taxon>Magnoliopsida</taxon>
        <taxon>Magnoliidae</taxon>
        <taxon>Laurales</taxon>
        <taxon>Lauraceae</taxon>
        <taxon>Persea</taxon>
    </lineage>
</organism>
<dbReference type="EMBL" id="CM056813">
    <property type="protein sequence ID" value="KAJ8641999.1"/>
    <property type="molecule type" value="Genomic_DNA"/>
</dbReference>
<sequence length="1370" mass="152104">MYMRLGNLDAARYVFDRMPDVNDVSWNTMISGYVRAGLFFRSIELFCRMREEGVWPNGFVLASLITGCNRLALSVWHGIEIHALVCKIGLLADVFVSSAILHVYGTYGFMSDAHRFFNEMPAKNVVSWTSLMVGYSRYNEPKEAVNIYQQLRREGVTCNANSLATMISSCWLLEDEWLGLQVLGHVVMYGLETDISVENALIAMFGSFGRVDDACYVFDRMEECDTISWNSMISMHSRSGDCEESLRCFYQMRCANVKPDSTTLSSLISSCSCVKNLEWGKGIHGLVIKVGRDLTVTICNTLITMYSLTGKLEDAILVFHLMHVRDLISWNSMMACFGQSGWCTDALKLMVELLGTGERPNHLTFASALAACSCPETLLEGKLLHALIILMGLQANLLVGNALVTMYGKCGAMGEAKHVFRMMPETDLVTWNAMIGGHVENEELQEAMEAFKLMRDLGIPFNYITIVNVLGACSSRDVLLKHGMPIHAHAISSGFESDDYVKNSLLTMYAKCGELGSSNFIFNGLETKSVVSWNAMIAASAHQGCGEEALKLVVGMLCAGLELDQFSFSAGLAASASLAVLEEGQQLHSLIVKLGFDSDLHVMNAAMDMYGKCGKMDDALIILPETSKRSRQSWNILISGYARHGCYEKARESFQEMLDIGLKPDYVTFVSLLSACNHAGLVDKGLMYFGLMTSNFRIAPGIEHCACIVDLLGRSGRLVDAESFIREMPVSPTDLVWRSLLAACRTHGNLEMGKRAAKHLLELDSSDDSAYVLLSNICAINRRWDDVEKVRNQMQSYNIKKKPACSWIKVKNRVSSFGIGDRSHPQAKLIYAKLDELLQRIKEIGYVADTTFVLQDTDDEQKEHNLWNHSEKLALAFGLISTPEGSTIRIFKNLRVCGDCHSVYKFVSQVAGRKIVLRDPYRFHHFSSGLCSCSDYCFRYTMVDAEETKTFESLGVCEELVEACKSLGWNTPSRIQVEAIPYALEGKDLIGLAQTGSGKTGAFALPILQALLQSPHAFFACVLSPTRELAIQIAEQFEALGSSIGVKCAVVVGGVDMMAQAITLAKRPHIVVGTPGRLLDHLSNTKGFTLRAVKYLVLDEADRLLNMDFEKEIDELLKVMPRERKTYLFSATMTKKVGKLQRACLKNPAKVEASSKYSTVDTLKQQWLLVPAKYKDCYLVYLLSEMSGSTSMVFTRTCEATRLLALILRNLGLKAIPISGQMSQAKRLGALNKFKAGECNILICTDVASRGLDIPSVDMVINYDIPSNSKDYIHRVGRTARAGRSGVAISLVNQYEVEWFVQIEKLIGKKLPLFPCQEEEVLLLLEGVSEAKRISLMKSKESGGKKRRKGGEDEDEADGHRTAKFKKRKP</sequence>
<keyword evidence="2" id="KW-1185">Reference proteome</keyword>
<comment type="caution">
    <text evidence="1">The sequence shown here is derived from an EMBL/GenBank/DDBJ whole genome shotgun (WGS) entry which is preliminary data.</text>
</comment>
<evidence type="ECO:0000313" key="1">
    <source>
        <dbReference type="EMBL" id="KAJ8641999.1"/>
    </source>
</evidence>